<dbReference type="InterPro" id="IPR051122">
    <property type="entry name" value="SDR_DHRS6-like"/>
</dbReference>
<dbReference type="PANTHER" id="PTHR43477">
    <property type="entry name" value="DIHYDROANTICAPSIN 7-DEHYDROGENASE"/>
    <property type="match status" value="1"/>
</dbReference>
<dbReference type="GO" id="GO:0016491">
    <property type="term" value="F:oxidoreductase activity"/>
    <property type="evidence" value="ECO:0007669"/>
    <property type="project" value="UniProtKB-KW"/>
</dbReference>
<dbReference type="RefSeq" id="WP_092011214.1">
    <property type="nucleotide sequence ID" value="NZ_FOYW01000001.1"/>
</dbReference>
<accession>A0A1I6I5L1</accession>
<organism evidence="3 4">
    <name type="scientific">Marinobacter daqiaonensis</name>
    <dbReference type="NCBI Taxonomy" id="650891"/>
    <lineage>
        <taxon>Bacteria</taxon>
        <taxon>Pseudomonadati</taxon>
        <taxon>Pseudomonadota</taxon>
        <taxon>Gammaproteobacteria</taxon>
        <taxon>Pseudomonadales</taxon>
        <taxon>Marinobacteraceae</taxon>
        <taxon>Marinobacter</taxon>
    </lineage>
</organism>
<dbReference type="Pfam" id="PF00106">
    <property type="entry name" value="adh_short"/>
    <property type="match status" value="1"/>
</dbReference>
<gene>
    <name evidence="3" type="ORF">SAMN05216203_1851</name>
</gene>
<dbReference type="STRING" id="650891.SAMN05216203_1851"/>
<dbReference type="Gene3D" id="3.40.50.720">
    <property type="entry name" value="NAD(P)-binding Rossmann-like Domain"/>
    <property type="match status" value="1"/>
</dbReference>
<evidence type="ECO:0000256" key="1">
    <source>
        <dbReference type="ARBA" id="ARBA00006484"/>
    </source>
</evidence>
<dbReference type="OrthoDB" id="7301144at2"/>
<evidence type="ECO:0000313" key="4">
    <source>
        <dbReference type="Proteomes" id="UP000198644"/>
    </source>
</evidence>
<comment type="similarity">
    <text evidence="1">Belongs to the short-chain dehydrogenases/reductases (SDR) family.</text>
</comment>
<keyword evidence="2" id="KW-0560">Oxidoreductase</keyword>
<dbReference type="InterPro" id="IPR002347">
    <property type="entry name" value="SDR_fam"/>
</dbReference>
<dbReference type="SUPFAM" id="SSF51735">
    <property type="entry name" value="NAD(P)-binding Rossmann-fold domains"/>
    <property type="match status" value="1"/>
</dbReference>
<dbReference type="AlphaFoldDB" id="A0A1I6I5L1"/>
<dbReference type="EMBL" id="FOYW01000001">
    <property type="protein sequence ID" value="SFR62015.1"/>
    <property type="molecule type" value="Genomic_DNA"/>
</dbReference>
<dbReference type="PRINTS" id="PR00081">
    <property type="entry name" value="GDHRDH"/>
</dbReference>
<dbReference type="Proteomes" id="UP000198644">
    <property type="component" value="Unassembled WGS sequence"/>
</dbReference>
<dbReference type="CDD" id="cd05233">
    <property type="entry name" value="SDR_c"/>
    <property type="match status" value="1"/>
</dbReference>
<evidence type="ECO:0000256" key="2">
    <source>
        <dbReference type="ARBA" id="ARBA00023002"/>
    </source>
</evidence>
<proteinExistence type="inferred from homology"/>
<protein>
    <submittedName>
        <fullName evidence="3">Chlorophyll(Ide) b reductase</fullName>
    </submittedName>
</protein>
<dbReference type="InterPro" id="IPR036291">
    <property type="entry name" value="NAD(P)-bd_dom_sf"/>
</dbReference>
<dbReference type="PANTHER" id="PTHR43477:SF1">
    <property type="entry name" value="DIHYDROANTICAPSIN 7-DEHYDROGENASE"/>
    <property type="match status" value="1"/>
</dbReference>
<name>A0A1I6I5L1_9GAMM</name>
<evidence type="ECO:0000313" key="3">
    <source>
        <dbReference type="EMBL" id="SFR62015.1"/>
    </source>
</evidence>
<reference evidence="3 4" key="1">
    <citation type="submission" date="2016-10" db="EMBL/GenBank/DDBJ databases">
        <authorList>
            <person name="de Groot N.N."/>
        </authorList>
    </citation>
    <scope>NUCLEOTIDE SEQUENCE [LARGE SCALE GENOMIC DNA]</scope>
    <source>
        <strain evidence="3 4">CGMCC 1.9167</strain>
    </source>
</reference>
<sequence>MWTLIAGAGSGIGRALAHELARDGHHLIIAGRTRDKLEAVAAGLREQYPDRVVWVAVADFSRPDDVARLASHIAGITGAIHRLVYCAGDGEPAADVESWDVADLNRALAVNVAAPLQLIQGLMPLLYHPEKAARVVMLGAGMDQTVQKGTGSYGVSKMALRRLVRQLAVEFDASPEAPVISLFQPGMVDTDGLRAHASSARSLGLPHASWLTERLDNGDCLTPEQAASAIAFTLKDVPESDFHGAVFHGRELVDSLSFAGS</sequence>
<keyword evidence="4" id="KW-1185">Reference proteome</keyword>